<dbReference type="CDD" id="cd15831">
    <property type="entry name" value="BTAD"/>
    <property type="match status" value="1"/>
</dbReference>
<feature type="compositionally biased region" description="Acidic residues" evidence="6">
    <location>
        <begin position="369"/>
        <end position="382"/>
    </location>
</feature>
<reference evidence="8 9" key="1">
    <citation type="submission" date="2016-10" db="EMBL/GenBank/DDBJ databases">
        <title>Genome sequence of Nocardia seriolae strain EM150506, isolated from Anguila japonica.</title>
        <authorList>
            <person name="Han H.-J."/>
        </authorList>
    </citation>
    <scope>NUCLEOTIDE SEQUENCE [LARGE SCALE GENOMIC DNA]</scope>
    <source>
        <strain evidence="8 9">EM150506</strain>
    </source>
</reference>
<evidence type="ECO:0000313" key="8">
    <source>
        <dbReference type="EMBL" id="APA98078.1"/>
    </source>
</evidence>
<protein>
    <submittedName>
        <fullName evidence="8">Actinorhodin operon activatory protein</fullName>
    </submittedName>
</protein>
<evidence type="ECO:0000256" key="3">
    <source>
        <dbReference type="ARBA" id="ARBA00023125"/>
    </source>
</evidence>
<evidence type="ECO:0000256" key="6">
    <source>
        <dbReference type="SAM" id="MobiDB-lite"/>
    </source>
</evidence>
<dbReference type="Proteomes" id="UP000180166">
    <property type="component" value="Chromosome"/>
</dbReference>
<gene>
    <name evidence="8" type="ORF">NS506_04030</name>
</gene>
<evidence type="ECO:0000256" key="2">
    <source>
        <dbReference type="ARBA" id="ARBA00023015"/>
    </source>
</evidence>
<dbReference type="SUPFAM" id="SSF48452">
    <property type="entry name" value="TPR-like"/>
    <property type="match status" value="1"/>
</dbReference>
<dbReference type="KEGG" id="nsr:NS506_04030"/>
<evidence type="ECO:0000313" key="9">
    <source>
        <dbReference type="Proteomes" id="UP000180166"/>
    </source>
</evidence>
<dbReference type="PANTHER" id="PTHR35807">
    <property type="entry name" value="TRANSCRIPTIONAL REGULATOR REDD-RELATED"/>
    <property type="match status" value="1"/>
</dbReference>
<dbReference type="InterPro" id="IPR051677">
    <property type="entry name" value="AfsR-DnrI-RedD_regulator"/>
</dbReference>
<dbReference type="Pfam" id="PF00486">
    <property type="entry name" value="Trans_reg_C"/>
    <property type="match status" value="1"/>
</dbReference>
<dbReference type="InterPro" id="IPR036388">
    <property type="entry name" value="WH-like_DNA-bd_sf"/>
</dbReference>
<accession>A0ABC8AVF7</accession>
<dbReference type="SMART" id="SM00862">
    <property type="entry name" value="Trans_reg_C"/>
    <property type="match status" value="1"/>
</dbReference>
<dbReference type="InterPro" id="IPR027417">
    <property type="entry name" value="P-loop_NTPase"/>
</dbReference>
<dbReference type="PROSITE" id="PS51755">
    <property type="entry name" value="OMPR_PHOB"/>
    <property type="match status" value="1"/>
</dbReference>
<dbReference type="SMART" id="SM01043">
    <property type="entry name" value="BTAD"/>
    <property type="match status" value="1"/>
</dbReference>
<keyword evidence="3 5" id="KW-0238">DNA-binding</keyword>
<organism evidence="8 9">
    <name type="scientific">Nocardia seriolae</name>
    <dbReference type="NCBI Taxonomy" id="37332"/>
    <lineage>
        <taxon>Bacteria</taxon>
        <taxon>Bacillati</taxon>
        <taxon>Actinomycetota</taxon>
        <taxon>Actinomycetes</taxon>
        <taxon>Mycobacteriales</taxon>
        <taxon>Nocardiaceae</taxon>
        <taxon>Nocardia</taxon>
    </lineage>
</organism>
<evidence type="ECO:0000256" key="4">
    <source>
        <dbReference type="ARBA" id="ARBA00023163"/>
    </source>
</evidence>
<dbReference type="InterPro" id="IPR005158">
    <property type="entry name" value="BTAD"/>
</dbReference>
<dbReference type="Gene3D" id="1.25.40.10">
    <property type="entry name" value="Tetratricopeptide repeat domain"/>
    <property type="match status" value="1"/>
</dbReference>
<keyword evidence="4" id="KW-0804">Transcription</keyword>
<dbReference type="Pfam" id="PF03704">
    <property type="entry name" value="BTAD"/>
    <property type="match status" value="1"/>
</dbReference>
<dbReference type="InterPro" id="IPR001867">
    <property type="entry name" value="OmpR/PhoB-type_DNA-bd"/>
</dbReference>
<feature type="region of interest" description="Disordered" evidence="6">
    <location>
        <begin position="363"/>
        <end position="385"/>
    </location>
</feature>
<dbReference type="AlphaFoldDB" id="A0ABC8AVF7"/>
<name>A0ABC8AVF7_9NOCA</name>
<feature type="DNA-binding region" description="OmpR/PhoB-type" evidence="5">
    <location>
        <begin position="1"/>
        <end position="99"/>
    </location>
</feature>
<evidence type="ECO:0000256" key="1">
    <source>
        <dbReference type="ARBA" id="ARBA00005820"/>
    </source>
</evidence>
<dbReference type="GO" id="GO:0003677">
    <property type="term" value="F:DNA binding"/>
    <property type="evidence" value="ECO:0007669"/>
    <property type="project" value="UniProtKB-UniRule"/>
</dbReference>
<dbReference type="RefSeq" id="WP_071344063.1">
    <property type="nucleotide sequence ID" value="NZ_CP017839.1"/>
</dbReference>
<evidence type="ECO:0000256" key="5">
    <source>
        <dbReference type="PROSITE-ProRule" id="PRU01091"/>
    </source>
</evidence>
<comment type="similarity">
    <text evidence="1">Belongs to the AfsR/DnrI/RedD regulatory family.</text>
</comment>
<keyword evidence="2" id="KW-0805">Transcription regulation</keyword>
<dbReference type="Pfam" id="PF13191">
    <property type="entry name" value="AAA_16"/>
    <property type="match status" value="1"/>
</dbReference>
<dbReference type="SUPFAM" id="SSF46894">
    <property type="entry name" value="C-terminal effector domain of the bipartite response regulators"/>
    <property type="match status" value="1"/>
</dbReference>
<dbReference type="SUPFAM" id="SSF52540">
    <property type="entry name" value="P-loop containing nucleoside triphosphate hydrolases"/>
    <property type="match status" value="1"/>
</dbReference>
<evidence type="ECO:0000259" key="7">
    <source>
        <dbReference type="PROSITE" id="PS51755"/>
    </source>
</evidence>
<dbReference type="EMBL" id="CP017839">
    <property type="protein sequence ID" value="APA98078.1"/>
    <property type="molecule type" value="Genomic_DNA"/>
</dbReference>
<feature type="domain" description="OmpR/PhoB-type" evidence="7">
    <location>
        <begin position="1"/>
        <end position="99"/>
    </location>
</feature>
<dbReference type="InterPro" id="IPR011990">
    <property type="entry name" value="TPR-like_helical_dom_sf"/>
</dbReference>
<proteinExistence type="inferred from homology"/>
<dbReference type="InterPro" id="IPR041664">
    <property type="entry name" value="AAA_16"/>
</dbReference>
<sequence length="901" mass="94975">MVRIRVLGALTAADERGELDLGGPTQRGVLARLLVARREVVPVDRLIDDLWRGEPPPPRALGALQAYVSNLRRSLEPQRAPRTPATVLISRTPGYALRIATEEVDAWLFAAELDAAGRQDDPRERRRTLERALAAWRGPAYAAFAAEPWATAEAARLEELRLGAREKLVAALLDLDEPAHAAAEAEMLCSEHPLWEETWRLTALARYRSGRQADALGTLGQARAVLADELGIDPGPALTRLKSDILAQRIPLRENAITIAARPSAPGSVPSAEPGPGLFGRAAELAALHEAAAGVGARVAIVAGEAGSGKSALLQQFGTALRAAGHRVVIGRCPEDDAAPPAWPWVEILRALAREHDPGDFAPALTPLLDDDIGSAEDSDSPDTDRAHGRFLLHRAVCGYLTAVAADRPMTILLDDAHRGDAETAALLTAVATQVPGLVVLGYRPDEAPPPLTGALATLATAGRARIRLRGLDIEDSGRLIAALTGGAAAAAVVRTLHERTGGNPFYLSEVARLLRSEGELVATSEVPEGVRDVLRRRLSRLPETGVALLRLAAVIGREFDVAVLVHAAEVSEDDVLDAVEAGVLAGLVDEIGGDADDRAAAAAAEAEALARALGDDALLAPALQARASLYDSPDRGPLGAELIEVGRRTGRRDHLLLGHTIALQAAAFSADIATAREHLDAATGLADRYQWRQAQVASAMAAGLLALATGDPDLAERHYRRADELITGAGILNAEGVGAMALFAVRLHQGRIAELAGLISTFAASAVPTTVDAMVDFQVLALLAVGDRTVAAQVRRRAKPIRDKLFRSLFLTLRGMGVAALGTPEEAAASYHELLPFRDRLAGADTGSYAVGPVDTVLGDLAARHGAAAQAAEHYRAALRLARRCGNPTWIAAAAGRLES</sequence>
<dbReference type="Gene3D" id="1.10.10.10">
    <property type="entry name" value="Winged helix-like DNA-binding domain superfamily/Winged helix DNA-binding domain"/>
    <property type="match status" value="1"/>
</dbReference>
<dbReference type="PANTHER" id="PTHR35807:SF1">
    <property type="entry name" value="TRANSCRIPTIONAL REGULATOR REDD"/>
    <property type="match status" value="1"/>
</dbReference>
<dbReference type="InterPro" id="IPR016032">
    <property type="entry name" value="Sig_transdc_resp-reg_C-effctor"/>
</dbReference>